<sequence length="933" mass="97568">PYRGLFGLRWPRGRSAQDSRFFSIAMDIGYSCPGIARRSIAEWSPPEVLSWVESFCGPAPRFLEEEMDGEALTLASVEQLMALGLKRGPAIKLRARVEQLAGGGPEGGLPTGSGTPLANSTSLGADDSSVGRRLSSSSLGSDPQSLGRLAHEIGDGPTPVDPRASPGPAGPMAPPCYLVYNVSDWLSQQGGPAAFEPPAPLGAPALGATGLPPLAVGALAGDRPVLGPSGAAAPPPAPCSERPSALAAAAPPCRVGPTAGPGGALAARPAARGSGQRAAPAAGFQARVAFHSEGTRGDVQPLLVLATALSQRGHMCMMFLDRGMCALARTWGLEATEVRPSNIEEQMESEEVKKAGSTGDFLAMACAGKDVRDQAEGAQAEVARAAKEKVSAFQPDVFVQTSSVGWVQEWAAAADVPLVSIWLQPCSLPSESFRPSALFRASLQPGQPTMDLWAKQLQFCLRHALLREQKWLREHAAGETLDEAIAHGRLVSADDVFDQFCNIPDLNQLYICAWSKALFAAPPDWPETENLMIVGSFRLPAAQEAALLEGPGGGFGDQEQRRRCEAFLAAGPAPVYVGWGSMVVGSAAQMCRLAVGALREAGMRGVVVGGWARLSAGLLDDDPALQAYCEREVLFLSAAPHAWLLPQCACAVHHGGMGTVQASVGAGVPTVVTPVWADQWNVAARVAELRLGARTQQTLSKVTPSDLGEKIRECCQDPGRGDAEERAAGLGGHGGRGRRGLGREGSGGAPAGRAGWAVGPKERSAAGGAAGEVRQDRRSLGANAALSMFHLEFASRHPQLRAWVEREDASLLRCAEALRGGRLFVVASRSGLLVRESAGLGSRELGRLGDHFSLVELLGPGGADARAGRCRVHLLEGKGPPEGWVSRIGGMVSGKDVLRVVSSVREVGRARLARMGLTFDDLSGGTPENCAAQ</sequence>
<organism evidence="4 5">
    <name type="scientific">Prorocentrum cordatum</name>
    <dbReference type="NCBI Taxonomy" id="2364126"/>
    <lineage>
        <taxon>Eukaryota</taxon>
        <taxon>Sar</taxon>
        <taxon>Alveolata</taxon>
        <taxon>Dinophyceae</taxon>
        <taxon>Prorocentrales</taxon>
        <taxon>Prorocentraceae</taxon>
        <taxon>Prorocentrum</taxon>
    </lineage>
</organism>
<keyword evidence="5" id="KW-1185">Reference proteome</keyword>
<name>A0ABN9SR40_9DINO</name>
<comment type="caution">
    <text evidence="4">The sequence shown here is derived from an EMBL/GenBank/DDBJ whole genome shotgun (WGS) entry which is preliminary data.</text>
</comment>
<feature type="non-terminal residue" evidence="4">
    <location>
        <position position="1"/>
    </location>
</feature>
<accession>A0ABN9SR40</accession>
<dbReference type="InterPro" id="IPR002213">
    <property type="entry name" value="UDP_glucos_trans"/>
</dbReference>
<dbReference type="Proteomes" id="UP001189429">
    <property type="component" value="Unassembled WGS sequence"/>
</dbReference>
<feature type="region of interest" description="Disordered" evidence="2">
    <location>
        <begin position="102"/>
        <end position="169"/>
    </location>
</feature>
<dbReference type="SUPFAM" id="SSF53756">
    <property type="entry name" value="UDP-Glycosyltransferase/glycogen phosphorylase"/>
    <property type="match status" value="1"/>
</dbReference>
<feature type="compositionally biased region" description="Basic and acidic residues" evidence="2">
    <location>
        <begin position="717"/>
        <end position="727"/>
    </location>
</feature>
<feature type="domain" description="Erythromycin biosynthesis protein CIII-like C-terminal" evidence="3">
    <location>
        <begin position="639"/>
        <end position="720"/>
    </location>
</feature>
<dbReference type="CDD" id="cd03784">
    <property type="entry name" value="GT1_Gtf-like"/>
    <property type="match status" value="1"/>
</dbReference>
<feature type="compositionally biased region" description="Low complexity" evidence="2">
    <location>
        <begin position="126"/>
        <end position="147"/>
    </location>
</feature>
<feature type="compositionally biased region" description="Gly residues" evidence="2">
    <location>
        <begin position="102"/>
        <end position="111"/>
    </location>
</feature>
<evidence type="ECO:0000313" key="5">
    <source>
        <dbReference type="Proteomes" id="UP001189429"/>
    </source>
</evidence>
<evidence type="ECO:0000256" key="2">
    <source>
        <dbReference type="SAM" id="MobiDB-lite"/>
    </source>
</evidence>
<dbReference type="Gene3D" id="3.40.50.2000">
    <property type="entry name" value="Glycogen Phosphorylase B"/>
    <property type="match status" value="2"/>
</dbReference>
<dbReference type="Gene3D" id="1.10.150.50">
    <property type="entry name" value="Transcription Factor, Ets-1"/>
    <property type="match status" value="1"/>
</dbReference>
<dbReference type="SUPFAM" id="SSF47769">
    <property type="entry name" value="SAM/Pointed domain"/>
    <property type="match status" value="1"/>
</dbReference>
<dbReference type="InterPro" id="IPR013761">
    <property type="entry name" value="SAM/pointed_sf"/>
</dbReference>
<reference evidence="4" key="1">
    <citation type="submission" date="2023-10" db="EMBL/GenBank/DDBJ databases">
        <authorList>
            <person name="Chen Y."/>
            <person name="Shah S."/>
            <person name="Dougan E. K."/>
            <person name="Thang M."/>
            <person name="Chan C."/>
        </authorList>
    </citation>
    <scope>NUCLEOTIDE SEQUENCE [LARGE SCALE GENOMIC DNA]</scope>
</reference>
<keyword evidence="1" id="KW-0808">Transferase</keyword>
<gene>
    <name evidence="4" type="ORF">PCOR1329_LOCUS31824</name>
</gene>
<proteinExistence type="predicted"/>
<evidence type="ECO:0000313" key="4">
    <source>
        <dbReference type="EMBL" id="CAK0834389.1"/>
    </source>
</evidence>
<dbReference type="PANTHER" id="PTHR48050:SF13">
    <property type="entry name" value="STEROL 3-BETA-GLUCOSYLTRANSFERASE UGT80A2"/>
    <property type="match status" value="1"/>
</dbReference>
<dbReference type="InterPro" id="IPR050426">
    <property type="entry name" value="Glycosyltransferase_28"/>
</dbReference>
<dbReference type="InterPro" id="IPR010610">
    <property type="entry name" value="EryCIII-like_C"/>
</dbReference>
<dbReference type="EMBL" id="CAUYUJ010012669">
    <property type="protein sequence ID" value="CAK0834389.1"/>
    <property type="molecule type" value="Genomic_DNA"/>
</dbReference>
<protein>
    <recommendedName>
        <fullName evidence="3">Erythromycin biosynthesis protein CIII-like C-terminal domain-containing protein</fullName>
    </recommendedName>
</protein>
<dbReference type="Pfam" id="PF06722">
    <property type="entry name" value="EryCIII-like_C"/>
    <property type="match status" value="1"/>
</dbReference>
<evidence type="ECO:0000256" key="1">
    <source>
        <dbReference type="ARBA" id="ARBA00022679"/>
    </source>
</evidence>
<evidence type="ECO:0000259" key="3">
    <source>
        <dbReference type="Pfam" id="PF06722"/>
    </source>
</evidence>
<feature type="region of interest" description="Disordered" evidence="2">
    <location>
        <begin position="717"/>
        <end position="772"/>
    </location>
</feature>
<dbReference type="PANTHER" id="PTHR48050">
    <property type="entry name" value="STEROL 3-BETA-GLUCOSYLTRANSFERASE"/>
    <property type="match status" value="1"/>
</dbReference>